<protein>
    <submittedName>
        <fullName evidence="3">Glycerophosphodiester phosphodiesterase</fullName>
    </submittedName>
</protein>
<evidence type="ECO:0000259" key="2">
    <source>
        <dbReference type="PROSITE" id="PS51704"/>
    </source>
</evidence>
<evidence type="ECO:0000256" key="1">
    <source>
        <dbReference type="SAM" id="SignalP"/>
    </source>
</evidence>
<feature type="domain" description="GP-PDE" evidence="2">
    <location>
        <begin position="44"/>
        <end position="314"/>
    </location>
</feature>
<dbReference type="PROSITE" id="PS51704">
    <property type="entry name" value="GP_PDE"/>
    <property type="match status" value="1"/>
</dbReference>
<dbReference type="PANTHER" id="PTHR46211:SF14">
    <property type="entry name" value="GLYCEROPHOSPHODIESTER PHOSPHODIESTERASE"/>
    <property type="match status" value="1"/>
</dbReference>
<proteinExistence type="predicted"/>
<comment type="caution">
    <text evidence="3">The sequence shown here is derived from an EMBL/GenBank/DDBJ whole genome shotgun (WGS) entry which is preliminary data.</text>
</comment>
<name>A0ABS5IY64_9BACT</name>
<dbReference type="RefSeq" id="WP_211972917.1">
    <property type="nucleotide sequence ID" value="NZ_CBFHAM010000019.1"/>
</dbReference>
<organism evidence="3 4">
    <name type="scientific">Chitinophaga hostae</name>
    <dbReference type="NCBI Taxonomy" id="2831022"/>
    <lineage>
        <taxon>Bacteria</taxon>
        <taxon>Pseudomonadati</taxon>
        <taxon>Bacteroidota</taxon>
        <taxon>Chitinophagia</taxon>
        <taxon>Chitinophagales</taxon>
        <taxon>Chitinophagaceae</taxon>
        <taxon>Chitinophaga</taxon>
    </lineage>
</organism>
<dbReference type="PANTHER" id="PTHR46211">
    <property type="entry name" value="GLYCEROPHOSPHORYL DIESTER PHOSPHODIESTERASE"/>
    <property type="match status" value="1"/>
</dbReference>
<gene>
    <name evidence="3" type="ORF">KE626_10840</name>
</gene>
<evidence type="ECO:0000313" key="3">
    <source>
        <dbReference type="EMBL" id="MBS0027805.1"/>
    </source>
</evidence>
<dbReference type="InterPro" id="IPR030395">
    <property type="entry name" value="GP_PDE_dom"/>
</dbReference>
<evidence type="ECO:0000313" key="4">
    <source>
        <dbReference type="Proteomes" id="UP000676386"/>
    </source>
</evidence>
<dbReference type="Pfam" id="PF03009">
    <property type="entry name" value="GDPD"/>
    <property type="match status" value="1"/>
</dbReference>
<keyword evidence="1" id="KW-0732">Signal</keyword>
<reference evidence="3 4" key="1">
    <citation type="submission" date="2021-04" db="EMBL/GenBank/DDBJ databases">
        <title>Chitinophaga sp. nov., isolated from the rhizosphere soil.</title>
        <authorList>
            <person name="He S."/>
        </authorList>
    </citation>
    <scope>NUCLEOTIDE SEQUENCE [LARGE SCALE GENOMIC DNA]</scope>
    <source>
        <strain evidence="3 4">2R12</strain>
    </source>
</reference>
<dbReference type="Gene3D" id="3.20.20.190">
    <property type="entry name" value="Phosphatidylinositol (PI) phosphodiesterase"/>
    <property type="match status" value="1"/>
</dbReference>
<dbReference type="SUPFAM" id="SSF51695">
    <property type="entry name" value="PLC-like phosphodiesterases"/>
    <property type="match status" value="1"/>
</dbReference>
<dbReference type="Proteomes" id="UP000676386">
    <property type="component" value="Unassembled WGS sequence"/>
</dbReference>
<feature type="signal peptide" evidence="1">
    <location>
        <begin position="1"/>
        <end position="20"/>
    </location>
</feature>
<sequence>MKTMKNKISIGLIGCTVALAAVSLLNACKTSKPATTAGNGYPSFYKVGHRGTRGLMPENTIPAMYKGLTTGANTIEFDVHITKDGQVVVYHDASFTPSYTTSPEGKDIPAEKRNDYIFYQMNYADIRPFIIGEKFYPAYPEQQKMRSYAPLLSEMIDSVEAYTKANHLPAAYYLLEIKSSEKTDGKEQPAPEEYITKLMAVKQLQPLGKRLLVQSFDMRPLQVIHRRYPDIKLGFLTDDKKNGFDQHLSQLGFTPFFYNPSYKLVTPELIGKCHDKHIQIVPWTVDDLTEMKRLKAMGVDGIITDYPNRLQAAGI</sequence>
<dbReference type="InterPro" id="IPR017946">
    <property type="entry name" value="PLC-like_Pdiesterase_TIM-brl"/>
</dbReference>
<feature type="chain" id="PRO_5046228963" evidence="1">
    <location>
        <begin position="21"/>
        <end position="315"/>
    </location>
</feature>
<keyword evidence="4" id="KW-1185">Reference proteome</keyword>
<dbReference type="EMBL" id="JAGTXB010000004">
    <property type="protein sequence ID" value="MBS0027805.1"/>
    <property type="molecule type" value="Genomic_DNA"/>
</dbReference>
<accession>A0ABS5IY64</accession>